<feature type="domain" description="Pyridoxamine 5'-phosphate oxidase Alr4036 family FMN-binding" evidence="1">
    <location>
        <begin position="7"/>
        <end position="99"/>
    </location>
</feature>
<dbReference type="PANTHER" id="PTHR28243">
    <property type="entry name" value="AGL049CP"/>
    <property type="match status" value="1"/>
</dbReference>
<dbReference type="Gene3D" id="2.30.110.10">
    <property type="entry name" value="Electron Transport, Fmn-binding Protein, Chain A"/>
    <property type="match status" value="1"/>
</dbReference>
<dbReference type="SUPFAM" id="SSF50475">
    <property type="entry name" value="FMN-binding split barrel"/>
    <property type="match status" value="1"/>
</dbReference>
<accession>B7K9R1</accession>
<dbReference type="Proteomes" id="UP000002384">
    <property type="component" value="Chromosome"/>
</dbReference>
<sequence>MMSDSLAPWRVALSRALHLNRSQPYSRYFQLATITPEGFPKNRTVVFRGYLDNTNQIKIVTDLRSEKVNQINYQPWGEICWYFTKTREQFRLSGRLTLITPNYPDSTLQKERQLAWQQLSDSARLQFTWPEPGQLRIEDNSAFSAASPAPEHPLEHFCLLLLDPEKVDHLELRGNPQNRCQYYLDESKNWIAQSINP</sequence>
<dbReference type="PANTHER" id="PTHR28243:SF1">
    <property type="entry name" value="PYRIDOXAMINE 5'-PHOSPHATE OXIDASE ALR4036 FAMILY FMN-BINDING DOMAIN-CONTAINING PROTEIN"/>
    <property type="match status" value="1"/>
</dbReference>
<dbReference type="InterPro" id="IPR024015">
    <property type="entry name" value="Pyridox_Oxase_FMN-dep_Alr4036"/>
</dbReference>
<dbReference type="InterPro" id="IPR024624">
    <property type="entry name" value="Pyridox_Oxase_Alr4036_FMN-bd"/>
</dbReference>
<proteinExistence type="predicted"/>
<dbReference type="AlphaFoldDB" id="B7K9R1"/>
<evidence type="ECO:0000313" key="2">
    <source>
        <dbReference type="EMBL" id="ACK70029.1"/>
    </source>
</evidence>
<dbReference type="STRING" id="65393.PCC7424_1590"/>
<dbReference type="GO" id="GO:0010181">
    <property type="term" value="F:FMN binding"/>
    <property type="evidence" value="ECO:0007669"/>
    <property type="project" value="InterPro"/>
</dbReference>
<dbReference type="EMBL" id="CP001291">
    <property type="protein sequence ID" value="ACK70029.1"/>
    <property type="molecule type" value="Genomic_DNA"/>
</dbReference>
<dbReference type="InterPro" id="IPR012349">
    <property type="entry name" value="Split_barrel_FMN-bd"/>
</dbReference>
<evidence type="ECO:0000313" key="3">
    <source>
        <dbReference type="Proteomes" id="UP000002384"/>
    </source>
</evidence>
<gene>
    <name evidence="2" type="ordered locus">PCC7424_1590</name>
</gene>
<dbReference type="Pfam" id="PF12766">
    <property type="entry name" value="Pyridox_oxase_2"/>
    <property type="match status" value="1"/>
</dbReference>
<dbReference type="NCBIfam" id="TIGR04026">
    <property type="entry name" value="PPOX_FMN_cyano"/>
    <property type="match status" value="1"/>
</dbReference>
<name>B7K9R1_GLOC7</name>
<keyword evidence="3" id="KW-1185">Reference proteome</keyword>
<dbReference type="eggNOG" id="COG5135">
    <property type="taxonomic scope" value="Bacteria"/>
</dbReference>
<dbReference type="KEGG" id="cyc:PCC7424_1590"/>
<organism evidence="2 3">
    <name type="scientific">Gloeothece citriformis (strain PCC 7424)</name>
    <name type="common">Cyanothece sp. (strain PCC 7424)</name>
    <dbReference type="NCBI Taxonomy" id="65393"/>
    <lineage>
        <taxon>Bacteria</taxon>
        <taxon>Bacillati</taxon>
        <taxon>Cyanobacteriota</taxon>
        <taxon>Cyanophyceae</taxon>
        <taxon>Oscillatoriophycideae</taxon>
        <taxon>Chroococcales</taxon>
        <taxon>Aphanothecaceae</taxon>
        <taxon>Gloeothece</taxon>
        <taxon>Gloeothece citriformis</taxon>
    </lineage>
</organism>
<reference evidence="3" key="1">
    <citation type="journal article" date="2011" name="MBio">
        <title>Novel metabolic attributes of the genus Cyanothece, comprising a group of unicellular nitrogen-fixing Cyanobacteria.</title>
        <authorList>
            <person name="Bandyopadhyay A."/>
            <person name="Elvitigala T."/>
            <person name="Welsh E."/>
            <person name="Stockel J."/>
            <person name="Liberton M."/>
            <person name="Min H."/>
            <person name="Sherman L.A."/>
            <person name="Pakrasi H.B."/>
        </authorList>
    </citation>
    <scope>NUCLEOTIDE SEQUENCE [LARGE SCALE GENOMIC DNA]</scope>
    <source>
        <strain evidence="3">PCC 7424</strain>
    </source>
</reference>
<dbReference type="HOGENOM" id="CLU_058669_1_2_3"/>
<protein>
    <submittedName>
        <fullName evidence="2">Pyridoxamine 5'-phosphate oxidase-related, FMN-binding</fullName>
    </submittedName>
</protein>
<evidence type="ECO:0000259" key="1">
    <source>
        <dbReference type="Pfam" id="PF12766"/>
    </source>
</evidence>